<gene>
    <name evidence="2" type="ORF">THAOC_02917</name>
</gene>
<proteinExistence type="predicted"/>
<name>K0TLJ5_THAOC</name>
<protein>
    <submittedName>
        <fullName evidence="2">Uncharacterized protein</fullName>
    </submittedName>
</protein>
<dbReference type="InterPro" id="IPR032675">
    <property type="entry name" value="LRR_dom_sf"/>
</dbReference>
<reference evidence="2 3" key="1">
    <citation type="journal article" date="2012" name="Genome Biol.">
        <title>Genome and low-iron response of an oceanic diatom adapted to chronic iron limitation.</title>
        <authorList>
            <person name="Lommer M."/>
            <person name="Specht M."/>
            <person name="Roy A.S."/>
            <person name="Kraemer L."/>
            <person name="Andreson R."/>
            <person name="Gutowska M.A."/>
            <person name="Wolf J."/>
            <person name="Bergner S.V."/>
            <person name="Schilhabel M.B."/>
            <person name="Klostermeier U.C."/>
            <person name="Beiko R.G."/>
            <person name="Rosenstiel P."/>
            <person name="Hippler M."/>
            <person name="Laroche J."/>
        </authorList>
    </citation>
    <scope>NUCLEOTIDE SEQUENCE [LARGE SCALE GENOMIC DNA]</scope>
    <source>
        <strain evidence="2 3">CCMP1005</strain>
    </source>
</reference>
<dbReference type="SUPFAM" id="SSF52047">
    <property type="entry name" value="RNI-like"/>
    <property type="match status" value="1"/>
</dbReference>
<accession>K0TLJ5</accession>
<dbReference type="Proteomes" id="UP000266841">
    <property type="component" value="Unassembled WGS sequence"/>
</dbReference>
<evidence type="ECO:0000313" key="3">
    <source>
        <dbReference type="Proteomes" id="UP000266841"/>
    </source>
</evidence>
<evidence type="ECO:0000313" key="2">
    <source>
        <dbReference type="EMBL" id="EJK75361.1"/>
    </source>
</evidence>
<comment type="caution">
    <text evidence="2">The sequence shown here is derived from an EMBL/GenBank/DDBJ whole genome shotgun (WGS) entry which is preliminary data.</text>
</comment>
<feature type="region of interest" description="Disordered" evidence="1">
    <location>
        <begin position="58"/>
        <end position="81"/>
    </location>
</feature>
<sequence length="363" mass="41343">MYNDVASIPIGQSSWFVRSTDSFGNDRSEFNPVQNWTNRLKLCGAVWKVNRDEVRRSSPLTQSYLGDDQEDGPKGPTPFLLKKSRTEDMRRVLKYLGGHEYPIELFMSSAPRQSVPRTVKVVDETSLWKSLNLSNNKLVEGIEDWNDSSSKLSRFPRLQLLTCVRMASDEMPVMRSIPAHEYDHDRLDDGCVAVLTSSLLANSKLEILELRNNHITSHGKELLFQLLGGRDTPTSTYNSNQTLTRCESDLTQVRIENLLQINCSCDSRVNMARRKIYVHYQRAKRFDVGRFLGLEVGVMPHLLDWFGVTKDRGSEALDSRSRLYRSGFSMFYQTDKELERRDAALSSLARQSENSRAGGAGCK</sequence>
<feature type="region of interest" description="Disordered" evidence="1">
    <location>
        <begin position="344"/>
        <end position="363"/>
    </location>
</feature>
<dbReference type="EMBL" id="AGNL01002975">
    <property type="protein sequence ID" value="EJK75361.1"/>
    <property type="molecule type" value="Genomic_DNA"/>
</dbReference>
<organism evidence="2 3">
    <name type="scientific">Thalassiosira oceanica</name>
    <name type="common">Marine diatom</name>
    <dbReference type="NCBI Taxonomy" id="159749"/>
    <lineage>
        <taxon>Eukaryota</taxon>
        <taxon>Sar</taxon>
        <taxon>Stramenopiles</taxon>
        <taxon>Ochrophyta</taxon>
        <taxon>Bacillariophyta</taxon>
        <taxon>Coscinodiscophyceae</taxon>
        <taxon>Thalassiosirophycidae</taxon>
        <taxon>Thalassiosirales</taxon>
        <taxon>Thalassiosiraceae</taxon>
        <taxon>Thalassiosira</taxon>
    </lineage>
</organism>
<dbReference type="Gene3D" id="3.80.10.10">
    <property type="entry name" value="Ribonuclease Inhibitor"/>
    <property type="match status" value="1"/>
</dbReference>
<evidence type="ECO:0000256" key="1">
    <source>
        <dbReference type="SAM" id="MobiDB-lite"/>
    </source>
</evidence>
<dbReference type="AlphaFoldDB" id="K0TLJ5"/>
<keyword evidence="3" id="KW-1185">Reference proteome</keyword>